<dbReference type="PANTHER" id="PTHR46382">
    <property type="entry name" value="PHOSPHATIDATE CYTIDYLYLTRANSFERASE"/>
    <property type="match status" value="1"/>
</dbReference>
<organism evidence="20 21">
    <name type="scientific">Lucifera butyrica</name>
    <dbReference type="NCBI Taxonomy" id="1351585"/>
    <lineage>
        <taxon>Bacteria</taxon>
        <taxon>Bacillati</taxon>
        <taxon>Bacillota</taxon>
        <taxon>Negativicutes</taxon>
        <taxon>Veillonellales</taxon>
        <taxon>Veillonellaceae</taxon>
        <taxon>Lucifera</taxon>
    </lineage>
</organism>
<evidence type="ECO:0000256" key="10">
    <source>
        <dbReference type="ARBA" id="ARBA00022679"/>
    </source>
</evidence>
<keyword evidence="17" id="KW-1208">Phospholipid metabolism</keyword>
<evidence type="ECO:0000256" key="8">
    <source>
        <dbReference type="ARBA" id="ARBA00022475"/>
    </source>
</evidence>
<dbReference type="AlphaFoldDB" id="A0A498RG32"/>
<keyword evidence="13 19" id="KW-1133">Transmembrane helix</keyword>
<keyword evidence="8" id="KW-1003">Cell membrane</keyword>
<keyword evidence="15 19" id="KW-0472">Membrane</keyword>
<protein>
    <recommendedName>
        <fullName evidence="7 18">Phosphatidate cytidylyltransferase</fullName>
        <ecNumber evidence="6 18">2.7.7.41</ecNumber>
    </recommendedName>
</protein>
<feature type="transmembrane region" description="Helical" evidence="19">
    <location>
        <begin position="188"/>
        <end position="207"/>
    </location>
</feature>
<evidence type="ECO:0000256" key="13">
    <source>
        <dbReference type="ARBA" id="ARBA00022989"/>
    </source>
</evidence>
<evidence type="ECO:0000256" key="15">
    <source>
        <dbReference type="ARBA" id="ARBA00023136"/>
    </source>
</evidence>
<dbReference type="UniPathway" id="UPA00557">
    <property type="reaction ID" value="UER00614"/>
</dbReference>
<dbReference type="InterPro" id="IPR000374">
    <property type="entry name" value="PC_trans"/>
</dbReference>
<keyword evidence="11 18" id="KW-0812">Transmembrane</keyword>
<evidence type="ECO:0000256" key="2">
    <source>
        <dbReference type="ARBA" id="ARBA00004651"/>
    </source>
</evidence>
<evidence type="ECO:0000256" key="1">
    <source>
        <dbReference type="ARBA" id="ARBA00001698"/>
    </source>
</evidence>
<evidence type="ECO:0000256" key="17">
    <source>
        <dbReference type="ARBA" id="ARBA00023264"/>
    </source>
</evidence>
<evidence type="ECO:0000256" key="16">
    <source>
        <dbReference type="ARBA" id="ARBA00023209"/>
    </source>
</evidence>
<evidence type="ECO:0000256" key="14">
    <source>
        <dbReference type="ARBA" id="ARBA00023098"/>
    </source>
</evidence>
<keyword evidence="16" id="KW-0594">Phospholipid biosynthesis</keyword>
<evidence type="ECO:0000256" key="9">
    <source>
        <dbReference type="ARBA" id="ARBA00022516"/>
    </source>
</evidence>
<evidence type="ECO:0000256" key="4">
    <source>
        <dbReference type="ARBA" id="ARBA00005189"/>
    </source>
</evidence>
<keyword evidence="21" id="KW-1185">Reference proteome</keyword>
<dbReference type="PANTHER" id="PTHR46382:SF1">
    <property type="entry name" value="PHOSPHATIDATE CYTIDYLYLTRANSFERASE"/>
    <property type="match status" value="1"/>
</dbReference>
<feature type="transmembrane region" description="Helical" evidence="19">
    <location>
        <begin position="82"/>
        <end position="101"/>
    </location>
</feature>
<dbReference type="GO" id="GO:0004605">
    <property type="term" value="F:phosphatidate cytidylyltransferase activity"/>
    <property type="evidence" value="ECO:0007669"/>
    <property type="project" value="UniProtKB-EC"/>
</dbReference>
<feature type="transmembrane region" description="Helical" evidence="19">
    <location>
        <begin position="57"/>
        <end position="76"/>
    </location>
</feature>
<feature type="transmembrane region" description="Helical" evidence="19">
    <location>
        <begin position="108"/>
        <end position="128"/>
    </location>
</feature>
<evidence type="ECO:0000256" key="11">
    <source>
        <dbReference type="ARBA" id="ARBA00022692"/>
    </source>
</evidence>
<sequence>MGDQMLVKRVFTAAVGIPFAMYVINLGDWPFFLTVLALASLAWYEFTAMLRHKNIDLPYGMGIAGIILLLACAWWGNPAEIQTIILLSVLITFMRIIFAGVKFSVVHAAFMIMGILYVGLTFSYLLLLRSIDSGYITTLWGKLPAGAAYLWLPFIGTWASDSMAYLVGSQWGKHKLCPNISPGKTVEGVLGGVVGSIMAVAGITYLFQISTFHGIIIGGLVGIIAPLGDLAESAIKRFTGVKDSGRLLPGHGGVLDRFDSILFVVPFVYYYTYYFMLR</sequence>
<accession>A0A498RG32</accession>
<evidence type="ECO:0000256" key="19">
    <source>
        <dbReference type="SAM" id="Phobius"/>
    </source>
</evidence>
<keyword evidence="14" id="KW-0443">Lipid metabolism</keyword>
<keyword evidence="12 18" id="KW-0548">Nucleotidyltransferase</keyword>
<dbReference type="EC" id="2.7.7.41" evidence="6 18"/>
<dbReference type="EMBL" id="UPPP01000083">
    <property type="protein sequence ID" value="VBB08058.1"/>
    <property type="molecule type" value="Genomic_DNA"/>
</dbReference>
<keyword evidence="9" id="KW-0444">Lipid biosynthesis</keyword>
<dbReference type="GO" id="GO:0016024">
    <property type="term" value="P:CDP-diacylglycerol biosynthetic process"/>
    <property type="evidence" value="ECO:0007669"/>
    <property type="project" value="UniProtKB-UniPathway"/>
</dbReference>
<comment type="catalytic activity">
    <reaction evidence="1 18">
        <text>a 1,2-diacyl-sn-glycero-3-phosphate + CTP + H(+) = a CDP-1,2-diacyl-sn-glycerol + diphosphate</text>
        <dbReference type="Rhea" id="RHEA:16229"/>
        <dbReference type="ChEBI" id="CHEBI:15378"/>
        <dbReference type="ChEBI" id="CHEBI:33019"/>
        <dbReference type="ChEBI" id="CHEBI:37563"/>
        <dbReference type="ChEBI" id="CHEBI:58332"/>
        <dbReference type="ChEBI" id="CHEBI:58608"/>
        <dbReference type="EC" id="2.7.7.41"/>
    </reaction>
</comment>
<dbReference type="Proteomes" id="UP000277811">
    <property type="component" value="Unassembled WGS sequence"/>
</dbReference>
<evidence type="ECO:0000256" key="7">
    <source>
        <dbReference type="ARBA" id="ARBA00019373"/>
    </source>
</evidence>
<proteinExistence type="inferred from homology"/>
<comment type="pathway">
    <text evidence="4">Lipid metabolism.</text>
</comment>
<evidence type="ECO:0000256" key="5">
    <source>
        <dbReference type="ARBA" id="ARBA00010185"/>
    </source>
</evidence>
<evidence type="ECO:0000256" key="12">
    <source>
        <dbReference type="ARBA" id="ARBA00022695"/>
    </source>
</evidence>
<dbReference type="PROSITE" id="PS01315">
    <property type="entry name" value="CDS"/>
    <property type="match status" value="1"/>
</dbReference>
<gene>
    <name evidence="20" type="ORF">LUCI_3323</name>
</gene>
<evidence type="ECO:0000256" key="6">
    <source>
        <dbReference type="ARBA" id="ARBA00012487"/>
    </source>
</evidence>
<keyword evidence="10 18" id="KW-0808">Transferase</keyword>
<comment type="pathway">
    <text evidence="3 18">Phospholipid metabolism; CDP-diacylglycerol biosynthesis; CDP-diacylglycerol from sn-glycerol 3-phosphate: step 3/3.</text>
</comment>
<dbReference type="GO" id="GO:0005886">
    <property type="term" value="C:plasma membrane"/>
    <property type="evidence" value="ECO:0007669"/>
    <property type="project" value="UniProtKB-SubCell"/>
</dbReference>
<feature type="transmembrane region" description="Helical" evidence="19">
    <location>
        <begin position="31"/>
        <end position="50"/>
    </location>
</feature>
<evidence type="ECO:0000256" key="18">
    <source>
        <dbReference type="RuleBase" id="RU003938"/>
    </source>
</evidence>
<feature type="transmembrane region" description="Helical" evidence="19">
    <location>
        <begin position="213"/>
        <end position="233"/>
    </location>
</feature>
<name>A0A498RG32_9FIRM</name>
<evidence type="ECO:0000256" key="3">
    <source>
        <dbReference type="ARBA" id="ARBA00005119"/>
    </source>
</evidence>
<comment type="similarity">
    <text evidence="5 18">Belongs to the CDS family.</text>
</comment>
<evidence type="ECO:0000313" key="21">
    <source>
        <dbReference type="Proteomes" id="UP000277811"/>
    </source>
</evidence>
<reference evidence="20 21" key="1">
    <citation type="submission" date="2018-06" db="EMBL/GenBank/DDBJ databases">
        <authorList>
            <person name="Strepis N."/>
        </authorList>
    </citation>
    <scope>NUCLEOTIDE SEQUENCE [LARGE SCALE GENOMIC DNA]</scope>
    <source>
        <strain evidence="20">LUCI</strain>
    </source>
</reference>
<feature type="transmembrane region" description="Helical" evidence="19">
    <location>
        <begin position="254"/>
        <end position="272"/>
    </location>
</feature>
<comment type="subcellular location">
    <subcellularLocation>
        <location evidence="2">Cell membrane</location>
        <topology evidence="2">Multi-pass membrane protein</topology>
    </subcellularLocation>
</comment>
<evidence type="ECO:0000313" key="20">
    <source>
        <dbReference type="EMBL" id="VBB08058.1"/>
    </source>
</evidence>
<dbReference type="Pfam" id="PF01148">
    <property type="entry name" value="CTP_transf_1"/>
    <property type="match status" value="1"/>
</dbReference>